<dbReference type="PROSITE" id="PS50902">
    <property type="entry name" value="FLAVODOXIN_LIKE"/>
    <property type="match status" value="1"/>
</dbReference>
<keyword evidence="9" id="KW-1185">Reference proteome</keyword>
<dbReference type="Pfam" id="PF03929">
    <property type="entry name" value="PepSY_TM"/>
    <property type="match status" value="1"/>
</dbReference>
<dbReference type="EC" id="1.6.2.4" evidence="4"/>
<dbReference type="PANTHER" id="PTHR19384">
    <property type="entry name" value="NITRIC OXIDE SYNTHASE-RELATED"/>
    <property type="match status" value="1"/>
</dbReference>
<name>A0ABY7A7G1_9PSED</name>
<dbReference type="PANTHER" id="PTHR19384:SF17">
    <property type="entry name" value="NADPH--CYTOCHROME P450 REDUCTASE"/>
    <property type="match status" value="1"/>
</dbReference>
<dbReference type="PRINTS" id="PR00369">
    <property type="entry name" value="FLAVODOXIN"/>
</dbReference>
<keyword evidence="2" id="KW-0288">FMN</keyword>
<dbReference type="InterPro" id="IPR017938">
    <property type="entry name" value="Riboflavin_synthase-like_b-brl"/>
</dbReference>
<evidence type="ECO:0000313" key="9">
    <source>
        <dbReference type="Proteomes" id="UP001163624"/>
    </source>
</evidence>
<organism evidence="8 9">
    <name type="scientific">Pseudomonas triclosanedens</name>
    <dbReference type="NCBI Taxonomy" id="2961893"/>
    <lineage>
        <taxon>Bacteria</taxon>
        <taxon>Pseudomonadati</taxon>
        <taxon>Pseudomonadota</taxon>
        <taxon>Gammaproteobacteria</taxon>
        <taxon>Pseudomonadales</taxon>
        <taxon>Pseudomonadaceae</taxon>
        <taxon>Pseudomonas</taxon>
    </lineage>
</organism>
<feature type="transmembrane region" description="Helical" evidence="5">
    <location>
        <begin position="289"/>
        <end position="309"/>
    </location>
</feature>
<keyword evidence="1" id="KW-0285">Flavoprotein</keyword>
<dbReference type="PROSITE" id="PS51384">
    <property type="entry name" value="FAD_FR"/>
    <property type="match status" value="1"/>
</dbReference>
<feature type="domain" description="FAD-binding FR-type" evidence="7">
    <location>
        <begin position="480"/>
        <end position="583"/>
    </location>
</feature>
<dbReference type="InterPro" id="IPR029039">
    <property type="entry name" value="Flavoprotein-like_sf"/>
</dbReference>
<dbReference type="PRINTS" id="PR00371">
    <property type="entry name" value="FPNCR"/>
</dbReference>
<dbReference type="InterPro" id="IPR001433">
    <property type="entry name" value="OxRdtase_FAD/NAD-bd"/>
</dbReference>
<accession>A0ABY7A7G1</accession>
<evidence type="ECO:0000256" key="5">
    <source>
        <dbReference type="SAM" id="Phobius"/>
    </source>
</evidence>
<keyword evidence="5" id="KW-0472">Membrane</keyword>
<keyword evidence="5" id="KW-0812">Transmembrane</keyword>
<evidence type="ECO:0000259" key="7">
    <source>
        <dbReference type="PROSITE" id="PS51384"/>
    </source>
</evidence>
<keyword evidence="5" id="KW-1133">Transmembrane helix</keyword>
<gene>
    <name evidence="8" type="ORF">OU419_12750</name>
</gene>
<dbReference type="Pfam" id="PF00175">
    <property type="entry name" value="NAD_binding_1"/>
    <property type="match status" value="1"/>
</dbReference>
<dbReference type="SUPFAM" id="SSF52343">
    <property type="entry name" value="Ferredoxin reductase-like, C-terminal NADP-linked domain"/>
    <property type="match status" value="1"/>
</dbReference>
<evidence type="ECO:0000256" key="3">
    <source>
        <dbReference type="ARBA" id="ARBA00022982"/>
    </source>
</evidence>
<dbReference type="InterPro" id="IPR008254">
    <property type="entry name" value="Flavodoxin/NO_synth"/>
</dbReference>
<dbReference type="InterPro" id="IPR001094">
    <property type="entry name" value="Flavdoxin-like"/>
</dbReference>
<dbReference type="Pfam" id="PF00258">
    <property type="entry name" value="Flavodoxin_1"/>
    <property type="match status" value="1"/>
</dbReference>
<dbReference type="EMBL" id="CP113432">
    <property type="protein sequence ID" value="WAI52075.1"/>
    <property type="molecule type" value="Genomic_DNA"/>
</dbReference>
<dbReference type="InterPro" id="IPR039261">
    <property type="entry name" value="FNR_nucleotide-bd"/>
</dbReference>
<evidence type="ECO:0000256" key="1">
    <source>
        <dbReference type="ARBA" id="ARBA00022630"/>
    </source>
</evidence>
<dbReference type="Proteomes" id="UP001163624">
    <property type="component" value="Chromosome"/>
</dbReference>
<keyword evidence="3" id="KW-0249">Electron transport</keyword>
<dbReference type="InterPro" id="IPR001709">
    <property type="entry name" value="Flavoprot_Pyr_Nucl_cyt_Rdtase"/>
</dbReference>
<protein>
    <recommendedName>
        <fullName evidence="4">NADPH--hemoprotein reductase</fullName>
        <ecNumber evidence="4">1.6.2.4</ecNumber>
    </recommendedName>
</protein>
<dbReference type="SUPFAM" id="SSF52218">
    <property type="entry name" value="Flavoproteins"/>
    <property type="match status" value="1"/>
</dbReference>
<keyword evidence="3" id="KW-0813">Transport</keyword>
<dbReference type="Gene3D" id="3.40.50.360">
    <property type="match status" value="1"/>
</dbReference>
<dbReference type="InterPro" id="IPR017927">
    <property type="entry name" value="FAD-bd_FR_type"/>
</dbReference>
<evidence type="ECO:0000313" key="8">
    <source>
        <dbReference type="EMBL" id="WAI52075.1"/>
    </source>
</evidence>
<dbReference type="RefSeq" id="WP_254472740.1">
    <property type="nucleotide sequence ID" value="NZ_CP113432.1"/>
</dbReference>
<reference evidence="8" key="1">
    <citation type="submission" date="2022-11" db="EMBL/GenBank/DDBJ databases">
        <title>Pseudomonas triclosanedens sp. nov., a triclosan degrader isolated from activated sludge.</title>
        <authorList>
            <person name="Yin Y."/>
            <person name="Lu Z."/>
        </authorList>
    </citation>
    <scope>NUCLEOTIDE SEQUENCE</scope>
    <source>
        <strain evidence="8">ZM23</strain>
    </source>
</reference>
<sequence>MLRRLHAWPGIALAILLLAVAGSGALLATQPLAERLVAGAEPARSVAQIADQASHAVPGIERLERHASGLLIAYAEQGAVRISPLDGTVLGAYEPSPLYRLSRDLHRALLMGEPGHALVGIGALGMLLLGVSGLVLLARRQGGWRKLASPVRGDTVSRWHNRVGRALLPVALLFGVSGAYLSAEHFELIAADQDREPAFPTSLAQGAAAPPTELEGLLRVPLGQLRELEFPLPGDTQGAYTLRTADGDGYVDPVSGELLGYLPHSPARRLHEFIYRLHSGELLGAASPLLGLAALGMPLLGFTGALLFLRRRHSPASPVTQASAESADCVLLVGSETNGTWAFAQALQAALTTSGRRVHGATLKQGAREYPAARELLVLTATYGDGDAPQSATGFLDRIEHLRLPEDARFAVLGFGDRRFPRFCQFAVDVDNALAERGLTRLLPRRDMEATHPQDFATWTGELGDALGVSLAVGDVDRPRPQLHLRLMERQLHAAPGDVPLVVLRFAALGQATHHQPGDLLAVYPPGLHAPRQYSLASDSRDGLLDICVRLRPGGLCSGYLHSLRLGDTIEATLQPHRAFQPQPGDAPLILVGAGSGIGPLAGFTRHNSRGRPLYLYWGGRIPQSGVPFQHDLDQALADGRLSLLRTVFSAGRQPAYVQERLYEDAAQLRQLLEAGAQVLVCGGRDMAKGVQRAFDELLAPLASSVEQLRTEGRYREDLF</sequence>
<dbReference type="SUPFAM" id="SSF63380">
    <property type="entry name" value="Riboflavin synthase domain-like"/>
    <property type="match status" value="1"/>
</dbReference>
<evidence type="ECO:0000256" key="2">
    <source>
        <dbReference type="ARBA" id="ARBA00022643"/>
    </source>
</evidence>
<evidence type="ECO:0000256" key="4">
    <source>
        <dbReference type="ARBA" id="ARBA00023797"/>
    </source>
</evidence>
<feature type="domain" description="Flavodoxin-like" evidence="6">
    <location>
        <begin position="329"/>
        <end position="464"/>
    </location>
</feature>
<proteinExistence type="predicted"/>
<feature type="transmembrane region" description="Helical" evidence="5">
    <location>
        <begin position="117"/>
        <end position="138"/>
    </location>
</feature>
<dbReference type="Gene3D" id="2.40.30.10">
    <property type="entry name" value="Translation factors"/>
    <property type="match status" value="1"/>
</dbReference>
<evidence type="ECO:0000259" key="6">
    <source>
        <dbReference type="PROSITE" id="PS50902"/>
    </source>
</evidence>
<dbReference type="InterPro" id="IPR005625">
    <property type="entry name" value="PepSY-ass_TM"/>
</dbReference>
<dbReference type="Gene3D" id="3.40.50.80">
    <property type="entry name" value="Nucleotide-binding domain of ferredoxin-NADP reductase (FNR) module"/>
    <property type="match status" value="1"/>
</dbReference>